<dbReference type="Proteomes" id="UP000030700">
    <property type="component" value="Unassembled WGS sequence"/>
</dbReference>
<dbReference type="GO" id="GO:0004519">
    <property type="term" value="F:endonuclease activity"/>
    <property type="evidence" value="ECO:0007669"/>
    <property type="project" value="InterPro"/>
</dbReference>
<accession>A0A0S6W3T4</accession>
<organism evidence="1 2">
    <name type="scientific">Candidatus Moduliflexus flocculans</name>
    <dbReference type="NCBI Taxonomy" id="1499966"/>
    <lineage>
        <taxon>Bacteria</taxon>
        <taxon>Candidatus Moduliflexota</taxon>
        <taxon>Candidatus Moduliflexia</taxon>
        <taxon>Candidatus Moduliflexales</taxon>
        <taxon>Candidatus Moduliflexaceae</taxon>
    </lineage>
</organism>
<dbReference type="HOGENOM" id="CLU_1955277_0_0_0"/>
<name>A0A0S6W3T4_9BACT</name>
<gene>
    <name evidence="1" type="ORF">U14_04382</name>
</gene>
<dbReference type="InterPro" id="IPR018669">
    <property type="entry name" value="Toxin_HigB"/>
</dbReference>
<dbReference type="GO" id="GO:0110001">
    <property type="term" value="C:toxin-antitoxin complex"/>
    <property type="evidence" value="ECO:0007669"/>
    <property type="project" value="InterPro"/>
</dbReference>
<dbReference type="Pfam" id="PF09907">
    <property type="entry name" value="HigB_toxin"/>
    <property type="match status" value="1"/>
</dbReference>
<evidence type="ECO:0000313" key="1">
    <source>
        <dbReference type="EMBL" id="GAK53122.1"/>
    </source>
</evidence>
<dbReference type="AlphaFoldDB" id="A0A0S6W3T4"/>
<proteinExistence type="predicted"/>
<protein>
    <submittedName>
        <fullName evidence="1">Uncharacterized protein</fullName>
    </submittedName>
</protein>
<evidence type="ECO:0000313" key="2">
    <source>
        <dbReference type="Proteomes" id="UP000030700"/>
    </source>
</evidence>
<dbReference type="STRING" id="1499966.U14_04382"/>
<keyword evidence="2" id="KW-1185">Reference proteome</keyword>
<sequence>MRIISRSMIRQFEQRHPESASALDHWYRIMKSAEVHSFAELRDIFSSADMVGKYTVFNIGAINTAAGFISSRMCCWQYSKHIQAGVTRHLMANIRQQKGRLADMLLHAPAAIRSLCALKKHALLRSVD</sequence>
<dbReference type="GO" id="GO:0003723">
    <property type="term" value="F:RNA binding"/>
    <property type="evidence" value="ECO:0007669"/>
    <property type="project" value="InterPro"/>
</dbReference>
<dbReference type="EMBL" id="DF820459">
    <property type="protein sequence ID" value="GAK53122.1"/>
    <property type="molecule type" value="Genomic_DNA"/>
</dbReference>
<reference evidence="1 2" key="1">
    <citation type="journal article" date="2015" name="PeerJ">
        <title>First genomic representation of candidate bacterial phylum KSB3 points to enhanced environmental sensing as a trigger of wastewater bulking.</title>
        <authorList>
            <person name="Sekiguchi Y."/>
            <person name="Ohashi A."/>
            <person name="Parks D.H."/>
            <person name="Yamauchi T."/>
            <person name="Tyson G.W."/>
            <person name="Hugenholtz P."/>
        </authorList>
    </citation>
    <scope>NUCLEOTIDE SEQUENCE [LARGE SCALE GENOMIC DNA]</scope>
</reference>